<organism evidence="1 4">
    <name type="scientific">Yersinia pekkanenii</name>
    <dbReference type="NCBI Taxonomy" id="1288385"/>
    <lineage>
        <taxon>Bacteria</taxon>
        <taxon>Pseudomonadati</taxon>
        <taxon>Pseudomonadota</taxon>
        <taxon>Gammaproteobacteria</taxon>
        <taxon>Enterobacterales</taxon>
        <taxon>Yersiniaceae</taxon>
        <taxon>Yersinia</taxon>
    </lineage>
</organism>
<protein>
    <submittedName>
        <fullName evidence="1">Uncharacterized protein</fullName>
    </submittedName>
</protein>
<gene>
    <name evidence="1" type="ORF">ERS008529_00734</name>
    <name evidence="2" type="ORF">ERS137968_02253</name>
</gene>
<keyword evidence="3" id="KW-1185">Reference proteome</keyword>
<reference evidence="2 3" key="3">
    <citation type="submission" date="2015-03" db="EMBL/GenBank/DDBJ databases">
        <authorList>
            <consortium name="Pathogen Informatics"/>
            <person name="Murphy D."/>
        </authorList>
    </citation>
    <scope>NUCLEOTIDE SEQUENCE [LARGE SCALE GENOMIC DNA]</scope>
    <source>
        <strain evidence="2">Type strain: CIP110230</strain>
        <strain evidence="3">type strain: CIP110230</strain>
    </source>
</reference>
<dbReference type="EMBL" id="CWJL01000010">
    <property type="protein sequence ID" value="CRY67187.1"/>
    <property type="molecule type" value="Genomic_DNA"/>
</dbReference>
<accession>A0A0T9NQ75</accession>
<dbReference type="AlphaFoldDB" id="A0A0T9NQ75"/>
<reference evidence="4" key="2">
    <citation type="submission" date="2015-03" db="EMBL/GenBank/DDBJ databases">
        <authorList>
            <consortium name="Pathogen Informatics"/>
        </authorList>
    </citation>
    <scope>NUCLEOTIDE SEQUENCE [LARGE SCALE GENOMIC DNA]</scope>
    <source>
        <strain evidence="4">A125KOH2</strain>
    </source>
</reference>
<evidence type="ECO:0000313" key="4">
    <source>
        <dbReference type="Proteomes" id="UP000045840"/>
    </source>
</evidence>
<evidence type="ECO:0000313" key="3">
    <source>
        <dbReference type="Proteomes" id="UP000044625"/>
    </source>
</evidence>
<evidence type="ECO:0000313" key="2">
    <source>
        <dbReference type="EMBL" id="CRY67187.1"/>
    </source>
</evidence>
<proteinExistence type="predicted"/>
<reference evidence="1" key="1">
    <citation type="submission" date="2015-03" db="EMBL/GenBank/DDBJ databases">
        <authorList>
            <person name="Murphy D."/>
        </authorList>
    </citation>
    <scope>NUCLEOTIDE SEQUENCE [LARGE SCALE GENOMIC DNA]</scope>
    <source>
        <strain evidence="1">A125KOH2</strain>
    </source>
</reference>
<dbReference type="STRING" id="1288385.ERS137968_02253"/>
<dbReference type="EMBL" id="CQAZ01000005">
    <property type="protein sequence ID" value="CNH24440.1"/>
    <property type="molecule type" value="Genomic_DNA"/>
</dbReference>
<dbReference type="Proteomes" id="UP000045840">
    <property type="component" value="Unassembled WGS sequence"/>
</dbReference>
<dbReference type="Proteomes" id="UP000044625">
    <property type="component" value="Unassembled WGS sequence"/>
</dbReference>
<sequence>MGYCMVCWLCKSDSKDHLFSQKVIYLFKKLGASSKYGKLDRYP</sequence>
<name>A0A0T9NQ75_9GAMM</name>
<evidence type="ECO:0000313" key="1">
    <source>
        <dbReference type="EMBL" id="CNH24440.1"/>
    </source>
</evidence>